<dbReference type="GO" id="GO:0015501">
    <property type="term" value="F:glutamate:sodium symporter activity"/>
    <property type="evidence" value="ECO:0007669"/>
    <property type="project" value="TreeGrafter"/>
</dbReference>
<accession>A0AAN5CBT9</accession>
<dbReference type="Pfam" id="PF00375">
    <property type="entry name" value="SDF"/>
    <property type="match status" value="1"/>
</dbReference>
<organism evidence="8 9">
    <name type="scientific">Pristionchus mayeri</name>
    <dbReference type="NCBI Taxonomy" id="1317129"/>
    <lineage>
        <taxon>Eukaryota</taxon>
        <taxon>Metazoa</taxon>
        <taxon>Ecdysozoa</taxon>
        <taxon>Nematoda</taxon>
        <taxon>Chromadorea</taxon>
        <taxon>Rhabditida</taxon>
        <taxon>Rhabditina</taxon>
        <taxon>Diplogasteromorpha</taxon>
        <taxon>Diplogasteroidea</taxon>
        <taxon>Neodiplogasteridae</taxon>
        <taxon>Pristionchus</taxon>
    </lineage>
</organism>
<evidence type="ECO:0000256" key="6">
    <source>
        <dbReference type="ARBA" id="ARBA00023136"/>
    </source>
</evidence>
<evidence type="ECO:0000256" key="3">
    <source>
        <dbReference type="ARBA" id="ARBA00022448"/>
    </source>
</evidence>
<dbReference type="PANTHER" id="PTHR11958:SF63">
    <property type="entry name" value="AMINO ACID TRANSPORTER"/>
    <property type="match status" value="1"/>
</dbReference>
<evidence type="ECO:0000256" key="5">
    <source>
        <dbReference type="ARBA" id="ARBA00022989"/>
    </source>
</evidence>
<feature type="non-terminal residue" evidence="8">
    <location>
        <position position="1"/>
    </location>
</feature>
<comment type="caution">
    <text evidence="8">The sequence shown here is derived from an EMBL/GenBank/DDBJ whole genome shotgun (WGS) entry which is preliminary data.</text>
</comment>
<comment type="similarity">
    <text evidence="2 7">Belongs to the dicarboxylate/amino acid:cation symporter (DAACS) (TC 2.A.23) family.</text>
</comment>
<dbReference type="Gene3D" id="1.10.3860.10">
    <property type="entry name" value="Sodium:dicarboxylate symporter"/>
    <property type="match status" value="1"/>
</dbReference>
<dbReference type="PRINTS" id="PR00173">
    <property type="entry name" value="EDTRNSPORT"/>
</dbReference>
<keyword evidence="6 7" id="KW-0472">Membrane</keyword>
<reference evidence="9" key="1">
    <citation type="submission" date="2022-10" db="EMBL/GenBank/DDBJ databases">
        <title>Genome assembly of Pristionchus species.</title>
        <authorList>
            <person name="Yoshida K."/>
            <person name="Sommer R.J."/>
        </authorList>
    </citation>
    <scope>NUCLEOTIDE SEQUENCE [LARGE SCALE GENOMIC DNA]</scope>
    <source>
        <strain evidence="9">RS5460</strain>
    </source>
</reference>
<protein>
    <recommendedName>
        <fullName evidence="7">Amino acid transporter</fullName>
    </recommendedName>
</protein>
<dbReference type="InterPro" id="IPR036458">
    <property type="entry name" value="Na:dicarbo_symporter_sf"/>
</dbReference>
<comment type="subcellular location">
    <subcellularLocation>
        <location evidence="1 7">Membrane</location>
        <topology evidence="1 7">Multi-pass membrane protein</topology>
    </subcellularLocation>
</comment>
<keyword evidence="3 7" id="KW-0813">Transport</keyword>
<feature type="transmembrane region" description="Helical" evidence="7">
    <location>
        <begin position="45"/>
        <end position="69"/>
    </location>
</feature>
<keyword evidence="9" id="KW-1185">Reference proteome</keyword>
<evidence type="ECO:0000256" key="1">
    <source>
        <dbReference type="ARBA" id="ARBA00004141"/>
    </source>
</evidence>
<gene>
    <name evidence="8" type="ORF">PMAYCL1PPCAC_08825</name>
</gene>
<keyword evidence="5 7" id="KW-1133">Transmembrane helix</keyword>
<dbReference type="AlphaFoldDB" id="A0AAN5CBT9"/>
<feature type="transmembrane region" description="Helical" evidence="7">
    <location>
        <begin position="253"/>
        <end position="279"/>
    </location>
</feature>
<proteinExistence type="inferred from homology"/>
<evidence type="ECO:0000313" key="9">
    <source>
        <dbReference type="Proteomes" id="UP001328107"/>
    </source>
</evidence>
<dbReference type="PANTHER" id="PTHR11958">
    <property type="entry name" value="SODIUM/DICARBOXYLATE SYMPORTER-RELATED"/>
    <property type="match status" value="1"/>
</dbReference>
<evidence type="ECO:0000256" key="4">
    <source>
        <dbReference type="ARBA" id="ARBA00022692"/>
    </source>
</evidence>
<evidence type="ECO:0000313" key="8">
    <source>
        <dbReference type="EMBL" id="GMR38630.1"/>
    </source>
</evidence>
<name>A0AAN5CBT9_9BILA</name>
<dbReference type="InterPro" id="IPR050746">
    <property type="entry name" value="DAACS"/>
</dbReference>
<feature type="transmembrane region" description="Helical" evidence="7">
    <location>
        <begin position="14"/>
        <end position="33"/>
    </location>
</feature>
<dbReference type="GO" id="GO:0005313">
    <property type="term" value="F:L-glutamate transmembrane transporter activity"/>
    <property type="evidence" value="ECO:0007669"/>
    <property type="project" value="TreeGrafter"/>
</dbReference>
<dbReference type="Proteomes" id="UP001328107">
    <property type="component" value="Unassembled WGS sequence"/>
</dbReference>
<sequence length="473" mass="50971">VKGSAFCTWVSQNLLLLLNIIAVFSGIFGGGLLRYASLSSETIHLIGYPGTIFMNLLKMLIIPLIVASLVSGLAQLDARSSGKVGTRAIAYYALTTTHAVILGIIVVMLIHPGDPSIKHHSGEELSVDKDSISALDKFLDLIRNMFPENIVRASFQQQETERILNNITGKTIFHVKYTDGMNVLGLIMFCIVMGIVISATGKPAKPLGDFFIALDVVITRMVGIYMWFGPIGICSLVMEKMLEVDDLLKTAQVLGMFIVTVVSGLAIQAFITLPLIYFISSRLNPFVFLKGLIPAIMTAFGTSSSAATLPITFRCLNDLGIDHRITKFVLPVGAMINMDGTALYEAVGSIFIAQLNGMDLNIGQIITVSVTATMASIGAASIPSAGLVTMIIVLTALGLPSNDISLILAIDFLLDRLRTAVNVIGDAYGCGFVYALCKDDIEQLEGRDKELEKNGLNHWAHTSQNTLSIDVGH</sequence>
<dbReference type="InterPro" id="IPR001991">
    <property type="entry name" value="Na-dicarboxylate_symporter"/>
</dbReference>
<feature type="transmembrane region" description="Helical" evidence="7">
    <location>
        <begin position="365"/>
        <end position="397"/>
    </location>
</feature>
<feature type="transmembrane region" description="Helical" evidence="7">
    <location>
        <begin position="291"/>
        <end position="316"/>
    </location>
</feature>
<dbReference type="GO" id="GO:0005886">
    <property type="term" value="C:plasma membrane"/>
    <property type="evidence" value="ECO:0007669"/>
    <property type="project" value="TreeGrafter"/>
</dbReference>
<evidence type="ECO:0000256" key="7">
    <source>
        <dbReference type="RuleBase" id="RU361216"/>
    </source>
</evidence>
<keyword evidence="7" id="KW-0769">Symport</keyword>
<dbReference type="GO" id="GO:0015175">
    <property type="term" value="F:neutral L-amino acid transmembrane transporter activity"/>
    <property type="evidence" value="ECO:0007669"/>
    <property type="project" value="TreeGrafter"/>
</dbReference>
<dbReference type="EMBL" id="BTRK01000002">
    <property type="protein sequence ID" value="GMR38630.1"/>
    <property type="molecule type" value="Genomic_DNA"/>
</dbReference>
<evidence type="ECO:0000256" key="2">
    <source>
        <dbReference type="ARBA" id="ARBA00006148"/>
    </source>
</evidence>
<keyword evidence="4 7" id="KW-0812">Transmembrane</keyword>
<feature type="transmembrane region" description="Helical" evidence="7">
    <location>
        <begin position="89"/>
        <end position="110"/>
    </location>
</feature>
<feature type="transmembrane region" description="Helical" evidence="7">
    <location>
        <begin position="211"/>
        <end position="233"/>
    </location>
</feature>
<feature type="transmembrane region" description="Helical" evidence="7">
    <location>
        <begin position="180"/>
        <end position="199"/>
    </location>
</feature>
<dbReference type="SUPFAM" id="SSF118215">
    <property type="entry name" value="Proton glutamate symport protein"/>
    <property type="match status" value="1"/>
</dbReference>